<organism evidence="9 10">
    <name type="scientific">Scleropages formosus</name>
    <name type="common">Asian bonytongue</name>
    <name type="synonym">Osteoglossum formosum</name>
    <dbReference type="NCBI Taxonomy" id="113540"/>
    <lineage>
        <taxon>Eukaryota</taxon>
        <taxon>Metazoa</taxon>
        <taxon>Chordata</taxon>
        <taxon>Craniata</taxon>
        <taxon>Vertebrata</taxon>
        <taxon>Euteleostomi</taxon>
        <taxon>Actinopterygii</taxon>
        <taxon>Neopterygii</taxon>
        <taxon>Teleostei</taxon>
        <taxon>Osteoglossocephala</taxon>
        <taxon>Osteoglossomorpha</taxon>
        <taxon>Osteoglossiformes</taxon>
        <taxon>Osteoglossidae</taxon>
        <taxon>Scleropages</taxon>
    </lineage>
</organism>
<dbReference type="AlphaFoldDB" id="A0A0N8JVE6"/>
<feature type="compositionally biased region" description="Basic and acidic residues" evidence="6">
    <location>
        <begin position="177"/>
        <end position="186"/>
    </location>
</feature>
<dbReference type="GO" id="GO:0016020">
    <property type="term" value="C:membrane"/>
    <property type="evidence" value="ECO:0007669"/>
    <property type="project" value="UniProtKB-SubCell"/>
</dbReference>
<dbReference type="InterPro" id="IPR008253">
    <property type="entry name" value="Marvel"/>
</dbReference>
<feature type="domain" description="MARVEL" evidence="8">
    <location>
        <begin position="36"/>
        <end position="163"/>
    </location>
</feature>
<feature type="transmembrane region" description="Helical" evidence="7">
    <location>
        <begin position="108"/>
        <end position="127"/>
    </location>
</feature>
<dbReference type="Pfam" id="PF01284">
    <property type="entry name" value="MARVEL"/>
    <property type="match status" value="1"/>
</dbReference>
<comment type="caution">
    <text evidence="9">The sequence shown here is derived from an EMBL/GenBank/DDBJ whole genome shotgun (WGS) entry which is preliminary data.</text>
</comment>
<evidence type="ECO:0000259" key="8">
    <source>
        <dbReference type="PROSITE" id="PS51225"/>
    </source>
</evidence>
<evidence type="ECO:0000256" key="3">
    <source>
        <dbReference type="ARBA" id="ARBA00022989"/>
    </source>
</evidence>
<protein>
    <submittedName>
        <fullName evidence="9">CKLF-like MARVEL transmembrane domain-containing protein 6-like</fullName>
    </submittedName>
</protein>
<evidence type="ECO:0000256" key="7">
    <source>
        <dbReference type="SAM" id="Phobius"/>
    </source>
</evidence>
<evidence type="ECO:0000313" key="10">
    <source>
        <dbReference type="Proteomes" id="UP000034805"/>
    </source>
</evidence>
<feature type="transmembrane region" description="Helical" evidence="7">
    <location>
        <begin position="139"/>
        <end position="159"/>
    </location>
</feature>
<reference evidence="9 10" key="1">
    <citation type="submission" date="2015-08" db="EMBL/GenBank/DDBJ databases">
        <title>The genome of the Asian arowana (Scleropages formosus).</title>
        <authorList>
            <person name="Tan M.H."/>
            <person name="Gan H.M."/>
            <person name="Croft L.J."/>
            <person name="Austin C.M."/>
        </authorList>
    </citation>
    <scope>NUCLEOTIDE SEQUENCE [LARGE SCALE GENOMIC DNA]</scope>
    <source>
        <strain evidence="9">Aro1</strain>
    </source>
</reference>
<keyword evidence="4 5" id="KW-0472">Membrane</keyword>
<comment type="subcellular location">
    <subcellularLocation>
        <location evidence="1">Membrane</location>
        <topology evidence="1">Multi-pass membrane protein</topology>
    </subcellularLocation>
</comment>
<name>A0A0N8JVE6_SCLFO</name>
<evidence type="ECO:0000256" key="4">
    <source>
        <dbReference type="ARBA" id="ARBA00023136"/>
    </source>
</evidence>
<dbReference type="PANTHER" id="PTHR22776:SF25">
    <property type="entry name" value="CKLF-LIKE MARVEL TRANSMEMBRANE DOMAIN-CONTAINING PROTEIN 6"/>
    <property type="match status" value="1"/>
</dbReference>
<gene>
    <name evidence="9" type="ORF">Z043_124303</name>
</gene>
<feature type="region of interest" description="Disordered" evidence="6">
    <location>
        <begin position="168"/>
        <end position="193"/>
    </location>
</feature>
<dbReference type="PANTHER" id="PTHR22776">
    <property type="entry name" value="MARVEL-CONTAINING POTENTIAL LIPID RAFT-ASSOCIATED PROTEIN"/>
    <property type="match status" value="1"/>
</dbReference>
<keyword evidence="2 5" id="KW-0812">Transmembrane</keyword>
<dbReference type="Proteomes" id="UP000034805">
    <property type="component" value="Unassembled WGS sequence"/>
</dbReference>
<dbReference type="PROSITE" id="PS51225">
    <property type="entry name" value="MARVEL"/>
    <property type="match status" value="1"/>
</dbReference>
<dbReference type="InterPro" id="IPR050578">
    <property type="entry name" value="MARVEL-CKLF_proteins"/>
</dbReference>
<dbReference type="EMBL" id="JARO02015102">
    <property type="protein sequence ID" value="KPP57921.1"/>
    <property type="molecule type" value="Genomic_DNA"/>
</dbReference>
<evidence type="ECO:0000256" key="6">
    <source>
        <dbReference type="SAM" id="MobiDB-lite"/>
    </source>
</evidence>
<sequence>MENSSTTMAANEQQVYNTTTVAETKRPGWFVVPTSVLSKPRFVLKVAEVLLSFVAFILEEVVSNCTSCTPLYVFEFFSCTAFLFTTLLLVLLATTLHQKVGITCWPTLDLCYTLAIGVLFLIASIVFSADNGGSQLEGAAVVFGFLASFAFLVDAGIFVKTSGLPCRSGPRPAPDGPQHRAPEVEKLNANGTE</sequence>
<evidence type="ECO:0000313" key="9">
    <source>
        <dbReference type="EMBL" id="KPP57921.1"/>
    </source>
</evidence>
<evidence type="ECO:0000256" key="2">
    <source>
        <dbReference type="ARBA" id="ARBA00022692"/>
    </source>
</evidence>
<accession>A0A0N8JVE6</accession>
<proteinExistence type="predicted"/>
<dbReference type="STRING" id="113540.ENSSFOP00015060498"/>
<feature type="transmembrane region" description="Helical" evidence="7">
    <location>
        <begin position="71"/>
        <end position="96"/>
    </location>
</feature>
<evidence type="ECO:0000256" key="5">
    <source>
        <dbReference type="PROSITE-ProRule" id="PRU00581"/>
    </source>
</evidence>
<keyword evidence="3 7" id="KW-1133">Transmembrane helix</keyword>
<evidence type="ECO:0000256" key="1">
    <source>
        <dbReference type="ARBA" id="ARBA00004141"/>
    </source>
</evidence>